<dbReference type="KEGG" id="ptm:GSPATT00007891001"/>
<dbReference type="AlphaFoldDB" id="A0CIY9"/>
<name>A0CIY9_PARTE</name>
<evidence type="ECO:0000313" key="2">
    <source>
        <dbReference type="Proteomes" id="UP000000600"/>
    </source>
</evidence>
<organism evidence="1 2">
    <name type="scientific">Paramecium tetraurelia</name>
    <dbReference type="NCBI Taxonomy" id="5888"/>
    <lineage>
        <taxon>Eukaryota</taxon>
        <taxon>Sar</taxon>
        <taxon>Alveolata</taxon>
        <taxon>Ciliophora</taxon>
        <taxon>Intramacronucleata</taxon>
        <taxon>Oligohymenophorea</taxon>
        <taxon>Peniculida</taxon>
        <taxon>Parameciidae</taxon>
        <taxon>Paramecium</taxon>
    </lineage>
</organism>
<dbReference type="OrthoDB" id="10370212at2759"/>
<dbReference type="EMBL" id="CT868085">
    <property type="protein sequence ID" value="CAK70756.1"/>
    <property type="molecule type" value="Genomic_DNA"/>
</dbReference>
<dbReference type="HOGENOM" id="CLU_1790661_0_0_1"/>
<keyword evidence="2" id="KW-1185">Reference proteome</keyword>
<protein>
    <submittedName>
        <fullName evidence="1">Uncharacterized protein</fullName>
    </submittedName>
</protein>
<sequence length="145" mass="16962">MKKLLKSTDFDAVVQKLNIHCKTKSDDYSLDLDPFQKIKNSSPMIFGDYCHTNIPIQLQLSPIDINQKSYISLLSDNIDFSVKDKKQGNNSNQSLERPQCEITQRIHSFVQKEKIINEEQSNINKRLKEIRQIYVKKLEQLDECM</sequence>
<proteinExistence type="predicted"/>
<dbReference type="GeneID" id="5023938"/>
<reference evidence="1 2" key="1">
    <citation type="journal article" date="2006" name="Nature">
        <title>Global trends of whole-genome duplications revealed by the ciliate Paramecium tetraurelia.</title>
        <authorList>
            <consortium name="Genoscope"/>
            <person name="Aury J.-M."/>
            <person name="Jaillon O."/>
            <person name="Duret L."/>
            <person name="Noel B."/>
            <person name="Jubin C."/>
            <person name="Porcel B.M."/>
            <person name="Segurens B."/>
            <person name="Daubin V."/>
            <person name="Anthouard V."/>
            <person name="Aiach N."/>
            <person name="Arnaiz O."/>
            <person name="Billaut A."/>
            <person name="Beisson J."/>
            <person name="Blanc I."/>
            <person name="Bouhouche K."/>
            <person name="Camara F."/>
            <person name="Duharcourt S."/>
            <person name="Guigo R."/>
            <person name="Gogendeau D."/>
            <person name="Katinka M."/>
            <person name="Keller A.-M."/>
            <person name="Kissmehl R."/>
            <person name="Klotz C."/>
            <person name="Koll F."/>
            <person name="Le Moue A."/>
            <person name="Lepere C."/>
            <person name="Malinsky S."/>
            <person name="Nowacki M."/>
            <person name="Nowak J.K."/>
            <person name="Plattner H."/>
            <person name="Poulain J."/>
            <person name="Ruiz F."/>
            <person name="Serrano V."/>
            <person name="Zagulski M."/>
            <person name="Dessen P."/>
            <person name="Betermier M."/>
            <person name="Weissenbach J."/>
            <person name="Scarpelli C."/>
            <person name="Schachter V."/>
            <person name="Sperling L."/>
            <person name="Meyer E."/>
            <person name="Cohen J."/>
            <person name="Wincker P."/>
        </authorList>
    </citation>
    <scope>NUCLEOTIDE SEQUENCE [LARGE SCALE GENOMIC DNA]</scope>
    <source>
        <strain evidence="1 2">Stock d4-2</strain>
    </source>
</reference>
<dbReference type="Proteomes" id="UP000000600">
    <property type="component" value="Unassembled WGS sequence"/>
</dbReference>
<accession>A0CIY9</accession>
<evidence type="ECO:0000313" key="1">
    <source>
        <dbReference type="EMBL" id="CAK70756.1"/>
    </source>
</evidence>
<dbReference type="InParanoid" id="A0CIY9"/>
<gene>
    <name evidence="1" type="ORF">GSPATT00007891001</name>
</gene>
<dbReference type="RefSeq" id="XP_001438153.1">
    <property type="nucleotide sequence ID" value="XM_001438116.1"/>
</dbReference>